<feature type="transmembrane region" description="Helical" evidence="1">
    <location>
        <begin position="21"/>
        <end position="42"/>
    </location>
</feature>
<comment type="caution">
    <text evidence="2">The sequence shown here is derived from an EMBL/GenBank/DDBJ whole genome shotgun (WGS) entry which is preliminary data.</text>
</comment>
<reference evidence="2 3" key="1">
    <citation type="journal article" date="2015" name="Stand. Genomic Sci.">
        <title>Genomic Encyclopedia of Bacterial and Archaeal Type Strains, Phase III: the genomes of soil and plant-associated and newly described type strains.</title>
        <authorList>
            <person name="Whitman W.B."/>
            <person name="Woyke T."/>
            <person name="Klenk H.P."/>
            <person name="Zhou Y."/>
            <person name="Lilburn T.G."/>
            <person name="Beck B.J."/>
            <person name="De Vos P."/>
            <person name="Vandamme P."/>
            <person name="Eisen J.A."/>
            <person name="Garrity G."/>
            <person name="Hugenholtz P."/>
            <person name="Kyrpides N.C."/>
        </authorList>
    </citation>
    <scope>NUCLEOTIDE SEQUENCE [LARGE SCALE GENOMIC DNA]</scope>
    <source>
        <strain evidence="2 3">CGMCC 1.10136</strain>
    </source>
</reference>
<evidence type="ECO:0000256" key="1">
    <source>
        <dbReference type="SAM" id="Phobius"/>
    </source>
</evidence>
<keyword evidence="1" id="KW-0812">Transmembrane</keyword>
<keyword evidence="1" id="KW-0472">Membrane</keyword>
<protein>
    <submittedName>
        <fullName evidence="2">Uncharacterized protein</fullName>
    </submittedName>
</protein>
<organism evidence="2 3">
    <name type="scientific">Aerolutibacter ruishenii</name>
    <dbReference type="NCBI Taxonomy" id="686800"/>
    <lineage>
        <taxon>Bacteria</taxon>
        <taxon>Pseudomonadati</taxon>
        <taxon>Pseudomonadota</taxon>
        <taxon>Gammaproteobacteria</taxon>
        <taxon>Lysobacterales</taxon>
        <taxon>Lysobacteraceae</taxon>
        <taxon>Aerolutibacter</taxon>
    </lineage>
</organism>
<gene>
    <name evidence="2" type="ORF">IP93_02800</name>
</gene>
<name>A0A562LGQ1_9GAMM</name>
<proteinExistence type="predicted"/>
<keyword evidence="1" id="KW-1133">Transmembrane helix</keyword>
<sequence>MSPNPANRDDLDARRKGARRTAWIVGGIAVLVYVVFLLMGVLGQ</sequence>
<accession>A0A562LGQ1</accession>
<evidence type="ECO:0000313" key="3">
    <source>
        <dbReference type="Proteomes" id="UP000316471"/>
    </source>
</evidence>
<dbReference type="Proteomes" id="UP000316471">
    <property type="component" value="Unassembled WGS sequence"/>
</dbReference>
<evidence type="ECO:0000313" key="2">
    <source>
        <dbReference type="EMBL" id="TWI06808.1"/>
    </source>
</evidence>
<keyword evidence="3" id="KW-1185">Reference proteome</keyword>
<dbReference type="AlphaFoldDB" id="A0A562LGQ1"/>
<dbReference type="EMBL" id="VLKP01000014">
    <property type="protein sequence ID" value="TWI06808.1"/>
    <property type="molecule type" value="Genomic_DNA"/>
</dbReference>
<dbReference type="RefSeq" id="WP_277874044.1">
    <property type="nucleotide sequence ID" value="NZ_VLKP01000014.1"/>
</dbReference>